<dbReference type="EMBL" id="JBHMEZ010000003">
    <property type="protein sequence ID" value="MFB9052118.1"/>
    <property type="molecule type" value="Genomic_DNA"/>
</dbReference>
<keyword evidence="1" id="KW-0812">Transmembrane</keyword>
<evidence type="ECO:0000313" key="3">
    <source>
        <dbReference type="Proteomes" id="UP001589605"/>
    </source>
</evidence>
<evidence type="ECO:0000256" key="1">
    <source>
        <dbReference type="SAM" id="Phobius"/>
    </source>
</evidence>
<evidence type="ECO:0000313" key="2">
    <source>
        <dbReference type="EMBL" id="MFB9052118.1"/>
    </source>
</evidence>
<accession>A0ABV5EYX9</accession>
<reference evidence="2 3" key="1">
    <citation type="submission" date="2024-09" db="EMBL/GenBank/DDBJ databases">
        <authorList>
            <person name="Sun Q."/>
            <person name="Mori K."/>
        </authorList>
    </citation>
    <scope>NUCLEOTIDE SEQUENCE [LARGE SCALE GENOMIC DNA]</scope>
    <source>
        <strain evidence="2 3">CECT 8286</strain>
    </source>
</reference>
<comment type="caution">
    <text evidence="2">The sequence shown here is derived from an EMBL/GenBank/DDBJ whole genome shotgun (WGS) entry which is preliminary data.</text>
</comment>
<keyword evidence="1" id="KW-0472">Membrane</keyword>
<keyword evidence="1" id="KW-1133">Transmembrane helix</keyword>
<gene>
    <name evidence="2" type="ORF">ACFFVB_03410</name>
</gene>
<proteinExistence type="predicted"/>
<dbReference type="RefSeq" id="WP_382381185.1">
    <property type="nucleotide sequence ID" value="NZ_JBHMEZ010000003.1"/>
</dbReference>
<organism evidence="2 3">
    <name type="scientific">Formosa undariae</name>
    <dbReference type="NCBI Taxonomy" id="1325436"/>
    <lineage>
        <taxon>Bacteria</taxon>
        <taxon>Pseudomonadati</taxon>
        <taxon>Bacteroidota</taxon>
        <taxon>Flavobacteriia</taxon>
        <taxon>Flavobacteriales</taxon>
        <taxon>Flavobacteriaceae</taxon>
        <taxon>Formosa</taxon>
    </lineage>
</organism>
<protein>
    <submittedName>
        <fullName evidence="2">Uncharacterized protein</fullName>
    </submittedName>
</protein>
<feature type="transmembrane region" description="Helical" evidence="1">
    <location>
        <begin position="113"/>
        <end position="136"/>
    </location>
</feature>
<keyword evidence="3" id="KW-1185">Reference proteome</keyword>
<name>A0ABV5EYX9_9FLAO</name>
<dbReference type="Proteomes" id="UP001589605">
    <property type="component" value="Unassembled WGS sequence"/>
</dbReference>
<sequence>MNKLLTEKESKVADLFLEFLLSSEKNGVFKGVVNFFFKKHKISEHRALFVCHFLQRKKLLKVLLDSNDGLRNLTFEKSKIEDFIINNRIHDEWLLQNKLKNESKISTIKAKTFIPVLILGAFGGVYSIIKVVILVLGKE</sequence>